<evidence type="ECO:0000259" key="7">
    <source>
        <dbReference type="PROSITE" id="PS50020"/>
    </source>
</evidence>
<dbReference type="GO" id="GO:0004713">
    <property type="term" value="F:protein tyrosine kinase activity"/>
    <property type="evidence" value="ECO:0007669"/>
    <property type="project" value="InterPro"/>
</dbReference>
<reference evidence="8" key="1">
    <citation type="submission" date="2021-02" db="EMBL/GenBank/DDBJ databases">
        <authorList>
            <person name="Nowell W R."/>
        </authorList>
    </citation>
    <scope>NUCLEOTIDE SEQUENCE</scope>
</reference>
<feature type="compositionally biased region" description="Low complexity" evidence="5">
    <location>
        <begin position="338"/>
        <end position="353"/>
    </location>
</feature>
<dbReference type="InterPro" id="IPR036020">
    <property type="entry name" value="WW_dom_sf"/>
</dbReference>
<dbReference type="Gene3D" id="1.10.510.10">
    <property type="entry name" value="Transferase(Phosphotransferase) domain 1"/>
    <property type="match status" value="2"/>
</dbReference>
<keyword evidence="4" id="KW-0067">ATP-binding</keyword>
<dbReference type="GO" id="GO:0005524">
    <property type="term" value="F:ATP binding"/>
    <property type="evidence" value="ECO:0007669"/>
    <property type="project" value="UniProtKB-KW"/>
</dbReference>
<protein>
    <submittedName>
        <fullName evidence="8">Uncharacterized protein</fullName>
    </submittedName>
</protein>
<dbReference type="PROSITE" id="PS50020">
    <property type="entry name" value="WW_DOMAIN_2"/>
    <property type="match status" value="1"/>
</dbReference>
<keyword evidence="1" id="KW-0808">Transferase</keyword>
<dbReference type="PROSITE" id="PS50011">
    <property type="entry name" value="PROTEIN_KINASE_DOM"/>
    <property type="match status" value="1"/>
</dbReference>
<dbReference type="InterPro" id="IPR020635">
    <property type="entry name" value="Tyr_kinase_cat_dom"/>
</dbReference>
<evidence type="ECO:0000256" key="1">
    <source>
        <dbReference type="ARBA" id="ARBA00022679"/>
    </source>
</evidence>
<dbReference type="AlphaFoldDB" id="A0A813ZT91"/>
<proteinExistence type="predicted"/>
<accession>A0A813ZT91</accession>
<dbReference type="PROSITE" id="PS00109">
    <property type="entry name" value="PROTEIN_KINASE_TYR"/>
    <property type="match status" value="1"/>
</dbReference>
<dbReference type="Pfam" id="PF00069">
    <property type="entry name" value="Pkinase"/>
    <property type="match status" value="1"/>
</dbReference>
<dbReference type="InterPro" id="IPR008266">
    <property type="entry name" value="Tyr_kinase_AS"/>
</dbReference>
<gene>
    <name evidence="8" type="ORF">SEV965_LOCUS5700</name>
</gene>
<comment type="caution">
    <text evidence="8">The sequence shown here is derived from an EMBL/GenBank/DDBJ whole genome shotgun (WGS) entry which is preliminary data.</text>
</comment>
<evidence type="ECO:0000313" key="8">
    <source>
        <dbReference type="EMBL" id="CAF0902287.1"/>
    </source>
</evidence>
<dbReference type="EMBL" id="CAJNOU010000176">
    <property type="protein sequence ID" value="CAF0902287.1"/>
    <property type="molecule type" value="Genomic_DNA"/>
</dbReference>
<evidence type="ECO:0000259" key="6">
    <source>
        <dbReference type="PROSITE" id="PS50011"/>
    </source>
</evidence>
<keyword evidence="3" id="KW-0418">Kinase</keyword>
<evidence type="ECO:0000256" key="5">
    <source>
        <dbReference type="SAM" id="MobiDB-lite"/>
    </source>
</evidence>
<feature type="region of interest" description="Disordered" evidence="5">
    <location>
        <begin position="338"/>
        <end position="357"/>
    </location>
</feature>
<feature type="domain" description="WW" evidence="7">
    <location>
        <begin position="29"/>
        <end position="56"/>
    </location>
</feature>
<dbReference type="InterPro" id="IPR001202">
    <property type="entry name" value="WW_dom"/>
</dbReference>
<evidence type="ECO:0000256" key="3">
    <source>
        <dbReference type="ARBA" id="ARBA00022777"/>
    </source>
</evidence>
<evidence type="ECO:0000256" key="4">
    <source>
        <dbReference type="ARBA" id="ARBA00022840"/>
    </source>
</evidence>
<dbReference type="PANTHER" id="PTHR48016">
    <property type="entry name" value="MAP KINASE KINASE KINASE SSK2-RELATED-RELATED"/>
    <property type="match status" value="1"/>
</dbReference>
<keyword evidence="2" id="KW-0547">Nucleotide-binding</keyword>
<dbReference type="FunFam" id="2.20.70.10:FF:000022">
    <property type="entry name" value="Rho GTPase activating protein 39"/>
    <property type="match status" value="1"/>
</dbReference>
<dbReference type="Gene3D" id="2.20.70.10">
    <property type="match status" value="1"/>
</dbReference>
<evidence type="ECO:0000256" key="2">
    <source>
        <dbReference type="ARBA" id="ARBA00022741"/>
    </source>
</evidence>
<feature type="domain" description="Protein kinase" evidence="6">
    <location>
        <begin position="335"/>
        <end position="724"/>
    </location>
</feature>
<name>A0A813ZT91_9BILA</name>
<dbReference type="InterPro" id="IPR050538">
    <property type="entry name" value="MAP_kinase_kinase_kinase"/>
</dbReference>
<dbReference type="InterPro" id="IPR000719">
    <property type="entry name" value="Prot_kinase_dom"/>
</dbReference>
<dbReference type="SMART" id="SM00219">
    <property type="entry name" value="TyrKc"/>
    <property type="match status" value="1"/>
</dbReference>
<organism evidence="8 9">
    <name type="scientific">Rotaria sordida</name>
    <dbReference type="NCBI Taxonomy" id="392033"/>
    <lineage>
        <taxon>Eukaryota</taxon>
        <taxon>Metazoa</taxon>
        <taxon>Spiralia</taxon>
        <taxon>Gnathifera</taxon>
        <taxon>Rotifera</taxon>
        <taxon>Eurotatoria</taxon>
        <taxon>Bdelloidea</taxon>
        <taxon>Philodinida</taxon>
        <taxon>Philodinidae</taxon>
        <taxon>Rotaria</taxon>
    </lineage>
</organism>
<dbReference type="SUPFAM" id="SSF56112">
    <property type="entry name" value="Protein kinase-like (PK-like)"/>
    <property type="match status" value="1"/>
</dbReference>
<dbReference type="SUPFAM" id="SSF51045">
    <property type="entry name" value="WW domain"/>
    <property type="match status" value="1"/>
</dbReference>
<dbReference type="Proteomes" id="UP000663889">
    <property type="component" value="Unassembled WGS sequence"/>
</dbReference>
<sequence>MYANLVTGECVWEAPPSAKIKLTDDNQWWELFDASTRRNYYYNAKTQRTVWQRPSGADIIPLAKLQMIKDNTEPKDEQTTIIPSTSSINHTVQQLTTINNTQSIINNKWKQISLQGLDVTPSQETKLKIVTPSFQSTTTQRSIHRTTTVLHPQPILSSLTTNDLTFSMNLNNENNDKPTYDNLTGLIYNSFNKKSNQYFNNNSYDNYSNISNQHQNSLEQSLNTKRSQSIHLKSPFTFQMITNENNYYHKNTSIDECSNIHQQLPNIFRHISTPSLELYHNNQINSMNLFQSSIKRHNIRKKQPRTNPNYVNIQVKTNNGSLRSTYIRINDIQNYQTTSTISSSSSSSSNSSSEQDSMLYNSQSYFNESNRYFPSDETISTDKINEEQRIEMIMNQNSSSSSPSMNNNYILTNKTAYKCTVDRVGKKEILCYKQYKIQHNDAQAIAKVLEQLMPLIHIDHENLIKYHGIALEHDHILFFMEYCSYGTIAQLLLGTLLSSSSSSQIDHHRPSISHIDMRRTSITSVSSIIDTSFIDKDIVQTSIGFVFFKESLVQRYLRQLLSALSRLHEKEIIHRDIRNVNIFLKDLTKQSIKLGDINFVYDFKFMKKQPSLLDMEAIVHKRESIVCYAPEMITQNETTMKSDIWSLGCTIIHMLTGRIPWSNPTTVSSVYYFKVLNWIADGVHPSIPTDLNLSNECIHFLEQCFQHDPNRRPSSQELLEHPFVKE</sequence>
<dbReference type="InterPro" id="IPR011009">
    <property type="entry name" value="Kinase-like_dom_sf"/>
</dbReference>
<dbReference type="PANTHER" id="PTHR48016:SF56">
    <property type="entry name" value="MAPKK KINASE"/>
    <property type="match status" value="1"/>
</dbReference>
<evidence type="ECO:0000313" key="9">
    <source>
        <dbReference type="Proteomes" id="UP000663889"/>
    </source>
</evidence>